<gene>
    <name evidence="1" type="ORF">PSQ19_13005</name>
</gene>
<dbReference type="Proteomes" id="UP001220530">
    <property type="component" value="Chromosome"/>
</dbReference>
<evidence type="ECO:0000313" key="1">
    <source>
        <dbReference type="EMBL" id="WDR01663.1"/>
    </source>
</evidence>
<sequence>MGSSAGYSSTPLAQKLGLKDGQRVLFINLPVAQLELTRSRDFAEVKVIGQAAFGDDRRDYDVIHLFTAARTVLETLARPMMDAIARNGMIWISWPKKAAKIATDMTEDVIRTVILPLGLVDVKVCAVDDVWSGLKLMIRKEPAMKTGRWSIVAPGCLVASFLVYPVLAAAPSAAQKTEFHSVCMGIAHDETLCSCKAEATPRLIDSDFMSVVIASMKGKSLDPKYAVAYNTYVAKSNQICKPNY</sequence>
<evidence type="ECO:0000313" key="2">
    <source>
        <dbReference type="Proteomes" id="UP001220530"/>
    </source>
</evidence>
<organism evidence="1 2">
    <name type="scientific">Devosia algicola</name>
    <dbReference type="NCBI Taxonomy" id="3026418"/>
    <lineage>
        <taxon>Bacteria</taxon>
        <taxon>Pseudomonadati</taxon>
        <taxon>Pseudomonadota</taxon>
        <taxon>Alphaproteobacteria</taxon>
        <taxon>Hyphomicrobiales</taxon>
        <taxon>Devosiaceae</taxon>
        <taxon>Devosia</taxon>
    </lineage>
</organism>
<accession>A0ABY7YKH1</accession>
<proteinExistence type="predicted"/>
<reference evidence="1 2" key="1">
    <citation type="submission" date="2023-02" db="EMBL/GenBank/DDBJ databases">
        <title>Devosia algicola sp. nov., isolated from the phycosphere of marine algae.</title>
        <authorList>
            <person name="Kim J.M."/>
            <person name="Lee J.K."/>
            <person name="Choi B.J."/>
            <person name="Bayburt H."/>
            <person name="Jeon C.O."/>
        </authorList>
    </citation>
    <scope>NUCLEOTIDE SEQUENCE [LARGE SCALE GENOMIC DNA]</scope>
    <source>
        <strain evidence="1 2">G20-9</strain>
    </source>
</reference>
<name>A0ABY7YKH1_9HYPH</name>
<protein>
    <recommendedName>
        <fullName evidence="3">DUF3052 domain-containing protein</fullName>
    </recommendedName>
</protein>
<evidence type="ECO:0008006" key="3">
    <source>
        <dbReference type="Google" id="ProtNLM"/>
    </source>
</evidence>
<keyword evidence="2" id="KW-1185">Reference proteome</keyword>
<dbReference type="RefSeq" id="WP_282218073.1">
    <property type="nucleotide sequence ID" value="NZ_CP118246.1"/>
</dbReference>
<dbReference type="EMBL" id="CP118246">
    <property type="protein sequence ID" value="WDR01663.1"/>
    <property type="molecule type" value="Genomic_DNA"/>
</dbReference>